<evidence type="ECO:0000313" key="2">
    <source>
        <dbReference type="Proteomes" id="UP001189429"/>
    </source>
</evidence>
<dbReference type="EMBL" id="CAUYUJ010017749">
    <property type="protein sequence ID" value="CAK0877541.1"/>
    <property type="molecule type" value="Genomic_DNA"/>
</dbReference>
<evidence type="ECO:0000313" key="1">
    <source>
        <dbReference type="EMBL" id="CAK0877541.1"/>
    </source>
</evidence>
<gene>
    <name evidence="1" type="ORF">PCOR1329_LOCUS61576</name>
</gene>
<name>A0ABN9VY34_9DINO</name>
<comment type="caution">
    <text evidence="1">The sequence shown here is derived from an EMBL/GenBank/DDBJ whole genome shotgun (WGS) entry which is preliminary data.</text>
</comment>
<sequence length="130" mass="12694">MPNPTVGQPCGCAEARALVRSQRGVCPGCAAGAGFCAGGAGAGPGAEAQALPAAESTTTGGATAESVMPCFCDGEVAPGKDWTVGQRARCCSARGKGCYDTSTTTTSATSSTFITTTATSSTSISTVSQR</sequence>
<protein>
    <submittedName>
        <fullName evidence="1">Uncharacterized protein</fullName>
    </submittedName>
</protein>
<dbReference type="Proteomes" id="UP001189429">
    <property type="component" value="Unassembled WGS sequence"/>
</dbReference>
<proteinExistence type="predicted"/>
<accession>A0ABN9VY34</accession>
<keyword evidence="2" id="KW-1185">Reference proteome</keyword>
<reference evidence="1" key="1">
    <citation type="submission" date="2023-10" db="EMBL/GenBank/DDBJ databases">
        <authorList>
            <person name="Chen Y."/>
            <person name="Shah S."/>
            <person name="Dougan E. K."/>
            <person name="Thang M."/>
            <person name="Chan C."/>
        </authorList>
    </citation>
    <scope>NUCLEOTIDE SEQUENCE [LARGE SCALE GENOMIC DNA]</scope>
</reference>
<organism evidence="1 2">
    <name type="scientific">Prorocentrum cordatum</name>
    <dbReference type="NCBI Taxonomy" id="2364126"/>
    <lineage>
        <taxon>Eukaryota</taxon>
        <taxon>Sar</taxon>
        <taxon>Alveolata</taxon>
        <taxon>Dinophyceae</taxon>
        <taxon>Prorocentrales</taxon>
        <taxon>Prorocentraceae</taxon>
        <taxon>Prorocentrum</taxon>
    </lineage>
</organism>